<name>A0A1Y2E7W0_9PEZI</name>
<feature type="region of interest" description="Disordered" evidence="1">
    <location>
        <begin position="50"/>
        <end position="87"/>
    </location>
</feature>
<dbReference type="RefSeq" id="XP_040718254.1">
    <property type="nucleotide sequence ID" value="XM_040859850.1"/>
</dbReference>
<accession>A0A1Y2E7W0</accession>
<gene>
    <name evidence="2" type="ORF">BCR38DRAFT_427756</name>
</gene>
<organism evidence="2 3">
    <name type="scientific">Pseudomassariella vexata</name>
    <dbReference type="NCBI Taxonomy" id="1141098"/>
    <lineage>
        <taxon>Eukaryota</taxon>
        <taxon>Fungi</taxon>
        <taxon>Dikarya</taxon>
        <taxon>Ascomycota</taxon>
        <taxon>Pezizomycotina</taxon>
        <taxon>Sordariomycetes</taxon>
        <taxon>Xylariomycetidae</taxon>
        <taxon>Amphisphaeriales</taxon>
        <taxon>Pseudomassariaceae</taxon>
        <taxon>Pseudomassariella</taxon>
    </lineage>
</organism>
<evidence type="ECO:0000256" key="1">
    <source>
        <dbReference type="SAM" id="MobiDB-lite"/>
    </source>
</evidence>
<reference evidence="2 3" key="1">
    <citation type="submission" date="2016-07" db="EMBL/GenBank/DDBJ databases">
        <title>Pervasive Adenine N6-methylation of Active Genes in Fungi.</title>
        <authorList>
            <consortium name="DOE Joint Genome Institute"/>
            <person name="Mondo S.J."/>
            <person name="Dannebaum R.O."/>
            <person name="Kuo R.C."/>
            <person name="Labutti K."/>
            <person name="Haridas S."/>
            <person name="Kuo A."/>
            <person name="Salamov A."/>
            <person name="Ahrendt S.R."/>
            <person name="Lipzen A."/>
            <person name="Sullivan W."/>
            <person name="Andreopoulos W.B."/>
            <person name="Clum A."/>
            <person name="Lindquist E."/>
            <person name="Daum C."/>
            <person name="Ramamoorthy G.K."/>
            <person name="Gryganskyi A."/>
            <person name="Culley D."/>
            <person name="Magnuson J.K."/>
            <person name="James T.Y."/>
            <person name="O'Malley M.A."/>
            <person name="Stajich J.E."/>
            <person name="Spatafora J.W."/>
            <person name="Visel A."/>
            <person name="Grigoriev I.V."/>
        </authorList>
    </citation>
    <scope>NUCLEOTIDE SEQUENCE [LARGE SCALE GENOMIC DNA]</scope>
    <source>
        <strain evidence="2 3">CBS 129021</strain>
    </source>
</reference>
<evidence type="ECO:0000313" key="2">
    <source>
        <dbReference type="EMBL" id="ORY67630.1"/>
    </source>
</evidence>
<dbReference type="STRING" id="1141098.A0A1Y2E7W0"/>
<protein>
    <submittedName>
        <fullName evidence="2">Uncharacterized protein</fullName>
    </submittedName>
</protein>
<dbReference type="GeneID" id="63776062"/>
<keyword evidence="3" id="KW-1185">Reference proteome</keyword>
<dbReference type="EMBL" id="MCFJ01000004">
    <property type="protein sequence ID" value="ORY67630.1"/>
    <property type="molecule type" value="Genomic_DNA"/>
</dbReference>
<comment type="caution">
    <text evidence="2">The sequence shown here is derived from an EMBL/GenBank/DDBJ whole genome shotgun (WGS) entry which is preliminary data.</text>
</comment>
<evidence type="ECO:0000313" key="3">
    <source>
        <dbReference type="Proteomes" id="UP000193689"/>
    </source>
</evidence>
<feature type="compositionally biased region" description="Basic and acidic residues" evidence="1">
    <location>
        <begin position="60"/>
        <end position="87"/>
    </location>
</feature>
<sequence>MHCYCANYYGAVNCHNKVSQFGERCKLCTVMNEGASATYEQFNAQQAYYDAHSSSHSSHSSRDDSSQIESRGRTRERKNKESRRQKS</sequence>
<dbReference type="InParanoid" id="A0A1Y2E7W0"/>
<dbReference type="Proteomes" id="UP000193689">
    <property type="component" value="Unassembled WGS sequence"/>
</dbReference>
<dbReference type="AlphaFoldDB" id="A0A1Y2E7W0"/>
<dbReference type="OrthoDB" id="5234231at2759"/>
<proteinExistence type="predicted"/>